<reference evidence="2 3" key="1">
    <citation type="submission" date="2016-04" db="EMBL/GenBank/DDBJ databases">
        <title>A degradative enzymes factory behind the ericoid mycorrhizal symbiosis.</title>
        <authorList>
            <consortium name="DOE Joint Genome Institute"/>
            <person name="Martino E."/>
            <person name="Morin E."/>
            <person name="Grelet G."/>
            <person name="Kuo A."/>
            <person name="Kohler A."/>
            <person name="Daghino S."/>
            <person name="Barry K."/>
            <person name="Choi C."/>
            <person name="Cichocki N."/>
            <person name="Clum A."/>
            <person name="Copeland A."/>
            <person name="Hainaut M."/>
            <person name="Haridas S."/>
            <person name="Labutti K."/>
            <person name="Lindquist E."/>
            <person name="Lipzen A."/>
            <person name="Khouja H.-R."/>
            <person name="Murat C."/>
            <person name="Ohm R."/>
            <person name="Olson A."/>
            <person name="Spatafora J."/>
            <person name="Veneault-Fourrey C."/>
            <person name="Henrissat B."/>
            <person name="Grigoriev I."/>
            <person name="Martin F."/>
            <person name="Perotto S."/>
        </authorList>
    </citation>
    <scope>NUCLEOTIDE SEQUENCE [LARGE SCALE GENOMIC DNA]</scope>
    <source>
        <strain evidence="2 3">F</strain>
    </source>
</reference>
<sequence>MSAPSDTDAYSYAKFLVDIYPEDAIEILCKRGSCDVIELVTRQVERNCIRLAGLGAERGISKNKIMSMVLDSRWDDLKALRGSPTTSATTTPRHYRHTGDRPPTPSSTVSGSPQTQRNPNYEWIIIHGIEETHKVAASPSGSEEYLIGEDKLKRFPGETVNWTTLPQKITVGGKMIDVSKSVGLTWNRPGEKGTSHDLFWVVRPEFIRHSDVLLGSGKQRSRDGHDKGLSRSNPLVYSCFRLMVVYCNIADEIIAHLASPLVLHPSGVPPEVPMAPQLLGRFEQSTSSSIHSVHDSPNHGFRQGPSHTAPSRLPLRKPGKTATMNSGPPSVPHNPQQSHYSTIMERESSRPGSASSNRTTKSSKQDNALVQLSFEGKGKKLLLLDLTMHGDKMIPYIEPHISKLSGKQLDRSMHDMKITPLRESNMEPLQSSLAEDGFEHIWGAMVDFMGQNRAGLGSKGPEFLLDIG</sequence>
<protein>
    <submittedName>
        <fullName evidence="2">Uncharacterized protein</fullName>
    </submittedName>
</protein>
<dbReference type="Proteomes" id="UP000235786">
    <property type="component" value="Unassembled WGS sequence"/>
</dbReference>
<feature type="region of interest" description="Disordered" evidence="1">
    <location>
        <begin position="283"/>
        <end position="369"/>
    </location>
</feature>
<feature type="compositionally biased region" description="Polar residues" evidence="1">
    <location>
        <begin position="83"/>
        <end position="92"/>
    </location>
</feature>
<proteinExistence type="predicted"/>
<accession>A0A2J6RWZ6</accession>
<dbReference type="EMBL" id="KZ613942">
    <property type="protein sequence ID" value="PMD43035.1"/>
    <property type="molecule type" value="Genomic_DNA"/>
</dbReference>
<feature type="compositionally biased region" description="Polar residues" evidence="1">
    <location>
        <begin position="350"/>
        <end position="369"/>
    </location>
</feature>
<evidence type="ECO:0000313" key="2">
    <source>
        <dbReference type="EMBL" id="PMD43035.1"/>
    </source>
</evidence>
<dbReference type="OrthoDB" id="3547724at2759"/>
<dbReference type="AlphaFoldDB" id="A0A2J6RWZ6"/>
<evidence type="ECO:0000313" key="3">
    <source>
        <dbReference type="Proteomes" id="UP000235786"/>
    </source>
</evidence>
<organism evidence="2 3">
    <name type="scientific">Hyaloscypha variabilis (strain UAMH 11265 / GT02V1 / F)</name>
    <name type="common">Meliniomyces variabilis</name>
    <dbReference type="NCBI Taxonomy" id="1149755"/>
    <lineage>
        <taxon>Eukaryota</taxon>
        <taxon>Fungi</taxon>
        <taxon>Dikarya</taxon>
        <taxon>Ascomycota</taxon>
        <taxon>Pezizomycotina</taxon>
        <taxon>Leotiomycetes</taxon>
        <taxon>Helotiales</taxon>
        <taxon>Hyaloscyphaceae</taxon>
        <taxon>Hyaloscypha</taxon>
        <taxon>Hyaloscypha variabilis</taxon>
    </lineage>
</organism>
<feature type="region of interest" description="Disordered" evidence="1">
    <location>
        <begin position="80"/>
        <end position="117"/>
    </location>
</feature>
<keyword evidence="3" id="KW-1185">Reference proteome</keyword>
<feature type="compositionally biased region" description="Low complexity" evidence="1">
    <location>
        <begin position="106"/>
        <end position="115"/>
    </location>
</feature>
<evidence type="ECO:0000256" key="1">
    <source>
        <dbReference type="SAM" id="MobiDB-lite"/>
    </source>
</evidence>
<gene>
    <name evidence="2" type="ORF">L207DRAFT_289583</name>
</gene>
<name>A0A2J6RWZ6_HYAVF</name>
<feature type="compositionally biased region" description="Polar residues" evidence="1">
    <location>
        <begin position="322"/>
        <end position="341"/>
    </location>
</feature>